<feature type="site" description="Interaction with substrate rRNA" evidence="9">
    <location>
        <position position="99"/>
    </location>
</feature>
<evidence type="ECO:0000256" key="6">
    <source>
        <dbReference type="ARBA" id="ARBA00022691"/>
    </source>
</evidence>
<dbReference type="RefSeq" id="WP_156016934.1">
    <property type="nucleotide sequence ID" value="NZ_WGGD01000005.1"/>
</dbReference>
<dbReference type="GO" id="GO:0070475">
    <property type="term" value="P:rRNA base methylation"/>
    <property type="evidence" value="ECO:0007669"/>
    <property type="project" value="InterPro"/>
</dbReference>
<dbReference type="HAMAP" id="MF_00554">
    <property type="entry name" value="NEP1"/>
    <property type="match status" value="1"/>
</dbReference>
<dbReference type="AlphaFoldDB" id="A0A6A9QPZ1"/>
<comment type="similarity">
    <text evidence="1 9">Belongs to the class IV-like SAM-binding methyltransferase superfamily. RNA methyltransferase NEP1 family.</text>
</comment>
<comment type="catalytic activity">
    <reaction evidence="9">
        <text>a pseudouridine in rRNA + S-adenosyl-L-methionine = an N(1)-methylpseudouridine in rRNA + S-adenosyl-L-homocysteine + H(+)</text>
        <dbReference type="Rhea" id="RHEA:46696"/>
        <dbReference type="Rhea" id="RHEA-COMP:11634"/>
        <dbReference type="Rhea" id="RHEA-COMP:13933"/>
        <dbReference type="ChEBI" id="CHEBI:15378"/>
        <dbReference type="ChEBI" id="CHEBI:57856"/>
        <dbReference type="ChEBI" id="CHEBI:59789"/>
        <dbReference type="ChEBI" id="CHEBI:65314"/>
        <dbReference type="ChEBI" id="CHEBI:74890"/>
    </reaction>
</comment>
<dbReference type="GO" id="GO:0019843">
    <property type="term" value="F:rRNA binding"/>
    <property type="evidence" value="ECO:0007669"/>
    <property type="project" value="UniProtKB-UniRule"/>
</dbReference>
<evidence type="ECO:0000256" key="2">
    <source>
        <dbReference type="ARBA" id="ARBA00022517"/>
    </source>
</evidence>
<keyword evidence="4 9" id="KW-0489">Methyltransferase</keyword>
<evidence type="ECO:0000256" key="8">
    <source>
        <dbReference type="ARBA" id="ARBA00022884"/>
    </source>
</evidence>
<comment type="subunit">
    <text evidence="9">Homodimer.</text>
</comment>
<feature type="binding site" evidence="9">
    <location>
        <position position="177"/>
    </location>
    <ligand>
        <name>S-adenosyl-L-methionine</name>
        <dbReference type="ChEBI" id="CHEBI:59789"/>
    </ligand>
</feature>
<dbReference type="CDD" id="cd18088">
    <property type="entry name" value="Nep1-like"/>
    <property type="match status" value="1"/>
</dbReference>
<reference evidence="10 11" key="1">
    <citation type="submission" date="2019-10" db="EMBL/GenBank/DDBJ databases">
        <title>Sequencing and Assembly of Multiple Reported Metal-Biooxidizing Members of the Extremely Thermoacidophilic Archaeal Family Sulfolobaceae.</title>
        <authorList>
            <person name="Counts J.A."/>
            <person name="Kelly R.M."/>
        </authorList>
    </citation>
    <scope>NUCLEOTIDE SEQUENCE [LARGE SCALE GENOMIC DNA]</scope>
    <source>
        <strain evidence="10 11">DSM 6482</strain>
    </source>
</reference>
<feature type="site" description="Stabilizes Arg-xx" evidence="9">
    <location>
        <position position="63"/>
    </location>
</feature>
<feature type="site" description="Interaction with substrate rRNA" evidence="9">
    <location>
        <position position="61"/>
    </location>
</feature>
<dbReference type="PANTHER" id="PTHR12636">
    <property type="entry name" value="NEP1/MRA1"/>
    <property type="match status" value="1"/>
</dbReference>
<dbReference type="GO" id="GO:0070037">
    <property type="term" value="F:rRNA (pseudouridine) methyltransferase activity"/>
    <property type="evidence" value="ECO:0007669"/>
    <property type="project" value="UniProtKB-UniRule"/>
</dbReference>
<dbReference type="Proteomes" id="UP000470772">
    <property type="component" value="Unassembled WGS sequence"/>
</dbReference>
<dbReference type="SUPFAM" id="SSF75217">
    <property type="entry name" value="alpha/beta knot"/>
    <property type="match status" value="1"/>
</dbReference>
<keyword evidence="6 9" id="KW-0949">S-adenosyl-L-methionine</keyword>
<keyword evidence="5 9" id="KW-0808">Transferase</keyword>
<dbReference type="EMBL" id="WGGD01000005">
    <property type="protein sequence ID" value="MUN29355.1"/>
    <property type="molecule type" value="Genomic_DNA"/>
</dbReference>
<feature type="binding site" evidence="9">
    <location>
        <begin position="194"/>
        <end position="199"/>
    </location>
    <ligand>
        <name>S-adenosyl-L-methionine</name>
        <dbReference type="ChEBI" id="CHEBI:59789"/>
    </ligand>
</feature>
<name>A0A6A9QPZ1_SULME</name>
<dbReference type="Pfam" id="PF03587">
    <property type="entry name" value="EMG1"/>
    <property type="match status" value="1"/>
</dbReference>
<keyword evidence="11" id="KW-1185">Reference proteome</keyword>
<dbReference type="PANTHER" id="PTHR12636:SF5">
    <property type="entry name" value="RIBOSOMAL RNA SMALL SUBUNIT METHYLTRANSFERASE NEP1"/>
    <property type="match status" value="1"/>
</dbReference>
<comment type="function">
    <text evidence="9">Methyltransferase involved in ribosomal biogenesis. Specifically catalyzes the N1-methylation of the pseudouridine corresponding to position 914 in M.jannaschii 16S rRNA.</text>
</comment>
<evidence type="ECO:0000256" key="3">
    <source>
        <dbReference type="ARBA" id="ARBA00022552"/>
    </source>
</evidence>
<proteinExistence type="inferred from homology"/>
<keyword evidence="8 9" id="KW-0694">RNA-binding</keyword>
<feature type="binding site" evidence="9">
    <location>
        <position position="172"/>
    </location>
    <ligand>
        <name>S-adenosyl-L-methionine</name>
        <dbReference type="ChEBI" id="CHEBI:59789"/>
    </ligand>
</feature>
<sequence>MFLNVILLDSALETVPKELLDHPAVKNNARRRKREASKTILDVSIHYHAMKNLKDKEKRGRPDIIHSAMVLLLTDPVIKVNLYIHTINSIIIKVNPEIRPPKNYDRFLGLMEQLFEYRKIPPNSQTPLIEILDETLDDILSKYKLALLTENGEKKPPSYLCELGEDWIIGLGGFPHGDFSQEVYKRASSLVSISNYVLETQSVICRLIGSCNQLAGWA</sequence>
<evidence type="ECO:0000256" key="9">
    <source>
        <dbReference type="HAMAP-Rule" id="MF_00554"/>
    </source>
</evidence>
<protein>
    <recommendedName>
        <fullName evidence="9">Ribosomal RNA small subunit methyltransferase Nep1</fullName>
        <ecNumber evidence="9">2.1.1.-</ecNumber>
    </recommendedName>
    <alternativeName>
        <fullName evidence="9">16S rRNA (pseudouridine-N1-)-methyltransferase Nep1</fullName>
    </alternativeName>
</protein>
<dbReference type="InterPro" id="IPR029026">
    <property type="entry name" value="tRNA_m1G_MTases_N"/>
</dbReference>
<keyword evidence="2 9" id="KW-0690">Ribosome biogenesis</keyword>
<dbReference type="InterPro" id="IPR023503">
    <property type="entry name" value="Ribosome_NEP1_arc"/>
</dbReference>
<accession>A0A6A9QPZ1</accession>
<feature type="site" description="Interaction with substrate rRNA" evidence="9">
    <location>
        <position position="106"/>
    </location>
</feature>
<organism evidence="10 11">
    <name type="scientific">Sulfuracidifex metallicus DSM 6482 = JCM 9184</name>
    <dbReference type="NCBI Taxonomy" id="523847"/>
    <lineage>
        <taxon>Archaea</taxon>
        <taxon>Thermoproteota</taxon>
        <taxon>Thermoprotei</taxon>
        <taxon>Sulfolobales</taxon>
        <taxon>Sulfolobaceae</taxon>
        <taxon>Sulfuracidifex</taxon>
    </lineage>
</organism>
<dbReference type="InterPro" id="IPR029028">
    <property type="entry name" value="Alpha/beta_knot_MTases"/>
</dbReference>
<evidence type="ECO:0000256" key="1">
    <source>
        <dbReference type="ARBA" id="ARBA00008115"/>
    </source>
</evidence>
<evidence type="ECO:0000313" key="11">
    <source>
        <dbReference type="Proteomes" id="UP000470772"/>
    </source>
</evidence>
<dbReference type="InterPro" id="IPR005304">
    <property type="entry name" value="Rbsml_bgen_MeTrfase_EMG1/NEP1"/>
</dbReference>
<comment type="caution">
    <text evidence="10">The sequence shown here is derived from an EMBL/GenBank/DDBJ whole genome shotgun (WGS) entry which is preliminary data.</text>
</comment>
<evidence type="ECO:0000256" key="4">
    <source>
        <dbReference type="ARBA" id="ARBA00022603"/>
    </source>
</evidence>
<feature type="site" description="Interaction with substrate rRNA" evidence="9">
    <location>
        <position position="102"/>
    </location>
</feature>
<keyword evidence="7 9" id="KW-0699">rRNA-binding</keyword>
<evidence type="ECO:0000256" key="7">
    <source>
        <dbReference type="ARBA" id="ARBA00022730"/>
    </source>
</evidence>
<dbReference type="Gene3D" id="3.40.1280.10">
    <property type="match status" value="1"/>
</dbReference>
<evidence type="ECO:0000256" key="5">
    <source>
        <dbReference type="ARBA" id="ARBA00022679"/>
    </source>
</evidence>
<dbReference type="NCBIfam" id="NF003203">
    <property type="entry name" value="PRK04171.1-1"/>
    <property type="match status" value="1"/>
</dbReference>
<dbReference type="EC" id="2.1.1.-" evidence="9"/>
<evidence type="ECO:0000313" key="10">
    <source>
        <dbReference type="EMBL" id="MUN29355.1"/>
    </source>
</evidence>
<keyword evidence="3 9" id="KW-0698">rRNA processing</keyword>
<gene>
    <name evidence="9" type="primary">nep1</name>
    <name evidence="10" type="ORF">GC250_07890</name>
</gene>